<protein>
    <submittedName>
        <fullName evidence="9">Response regulator FixJ</fullName>
    </submittedName>
</protein>
<dbReference type="SMART" id="SM00448">
    <property type="entry name" value="REC"/>
    <property type="match status" value="1"/>
</dbReference>
<dbReference type="SMART" id="SM00421">
    <property type="entry name" value="HTH_LUXR"/>
    <property type="match status" value="1"/>
</dbReference>
<dbReference type="CDD" id="cd17537">
    <property type="entry name" value="REC_FixJ"/>
    <property type="match status" value="1"/>
</dbReference>
<evidence type="ECO:0000256" key="3">
    <source>
        <dbReference type="ARBA" id="ARBA00023015"/>
    </source>
</evidence>
<dbReference type="eggNOG" id="COG4566">
    <property type="taxonomic scope" value="Bacteria"/>
</dbReference>
<evidence type="ECO:0000256" key="5">
    <source>
        <dbReference type="ARBA" id="ARBA00023163"/>
    </source>
</evidence>
<dbReference type="SUPFAM" id="SSF46894">
    <property type="entry name" value="C-terminal effector domain of the bipartite response regulators"/>
    <property type="match status" value="1"/>
</dbReference>
<evidence type="ECO:0000313" key="9">
    <source>
        <dbReference type="EMBL" id="KEO91357.1"/>
    </source>
</evidence>
<dbReference type="PANTHER" id="PTHR44688">
    <property type="entry name" value="DNA-BINDING TRANSCRIPTIONAL ACTIVATOR DEVR_DOSR"/>
    <property type="match status" value="1"/>
</dbReference>
<proteinExistence type="predicted"/>
<comment type="caution">
    <text evidence="9">The sequence shown here is derived from an EMBL/GenBank/DDBJ whole genome shotgun (WGS) entry which is preliminary data.</text>
</comment>
<dbReference type="Pfam" id="PF00072">
    <property type="entry name" value="Response_reg"/>
    <property type="match status" value="1"/>
</dbReference>
<dbReference type="PROSITE" id="PS50110">
    <property type="entry name" value="RESPONSE_REGULATORY"/>
    <property type="match status" value="1"/>
</dbReference>
<keyword evidence="2" id="KW-0902">Two-component regulatory system</keyword>
<dbReference type="OrthoDB" id="9782655at2"/>
<dbReference type="GO" id="GO:0003677">
    <property type="term" value="F:DNA binding"/>
    <property type="evidence" value="ECO:0007669"/>
    <property type="project" value="UniProtKB-KW"/>
</dbReference>
<organism evidence="9 10">
    <name type="scientific">Erythrobacter longus</name>
    <dbReference type="NCBI Taxonomy" id="1044"/>
    <lineage>
        <taxon>Bacteria</taxon>
        <taxon>Pseudomonadati</taxon>
        <taxon>Pseudomonadota</taxon>
        <taxon>Alphaproteobacteria</taxon>
        <taxon>Sphingomonadales</taxon>
        <taxon>Erythrobacteraceae</taxon>
        <taxon>Erythrobacter/Porphyrobacter group</taxon>
        <taxon>Erythrobacter</taxon>
    </lineage>
</organism>
<gene>
    <name evidence="9" type="primary">fixJ</name>
    <name evidence="9" type="ORF">EH31_01455</name>
</gene>
<dbReference type="InterPro" id="IPR036388">
    <property type="entry name" value="WH-like_DNA-bd_sf"/>
</dbReference>
<accession>A0A074N0C0</accession>
<dbReference type="PROSITE" id="PS50043">
    <property type="entry name" value="HTH_LUXR_2"/>
    <property type="match status" value="1"/>
</dbReference>
<dbReference type="PRINTS" id="PR00038">
    <property type="entry name" value="HTHLUXR"/>
</dbReference>
<evidence type="ECO:0000256" key="1">
    <source>
        <dbReference type="ARBA" id="ARBA00022553"/>
    </source>
</evidence>
<dbReference type="SUPFAM" id="SSF52172">
    <property type="entry name" value="CheY-like"/>
    <property type="match status" value="1"/>
</dbReference>
<dbReference type="InterPro" id="IPR011006">
    <property type="entry name" value="CheY-like_superfamily"/>
</dbReference>
<dbReference type="RefSeq" id="WP_051698845.1">
    <property type="nucleotide sequence ID" value="NZ_JMIW01000001.1"/>
</dbReference>
<dbReference type="InterPro" id="IPR016032">
    <property type="entry name" value="Sig_transdc_resp-reg_C-effctor"/>
</dbReference>
<dbReference type="InterPro" id="IPR000792">
    <property type="entry name" value="Tscrpt_reg_LuxR_C"/>
</dbReference>
<keyword evidence="5" id="KW-0804">Transcription</keyword>
<dbReference type="FunFam" id="3.40.50.2300:FF:000018">
    <property type="entry name" value="DNA-binding transcriptional regulator NtrC"/>
    <property type="match status" value="1"/>
</dbReference>
<evidence type="ECO:0000259" key="8">
    <source>
        <dbReference type="PROSITE" id="PS50110"/>
    </source>
</evidence>
<dbReference type="Gene3D" id="1.10.10.10">
    <property type="entry name" value="Winged helix-like DNA-binding domain superfamily/Winged helix DNA-binding domain"/>
    <property type="match status" value="1"/>
</dbReference>
<dbReference type="CDD" id="cd06170">
    <property type="entry name" value="LuxR_C_like"/>
    <property type="match status" value="1"/>
</dbReference>
<dbReference type="AlphaFoldDB" id="A0A074N0C0"/>
<reference evidence="9 10" key="1">
    <citation type="submission" date="2014-04" db="EMBL/GenBank/DDBJ databases">
        <title>A comprehensive comparison of genomes of Erythrobacter spp. strains.</title>
        <authorList>
            <person name="Zheng Q."/>
        </authorList>
    </citation>
    <scope>NUCLEOTIDE SEQUENCE [LARGE SCALE GENOMIC DNA]</scope>
    <source>
        <strain evidence="9 10">DSM 6997</strain>
    </source>
</reference>
<evidence type="ECO:0000256" key="6">
    <source>
        <dbReference type="PROSITE-ProRule" id="PRU00169"/>
    </source>
</evidence>
<dbReference type="Proteomes" id="UP000027647">
    <property type="component" value="Unassembled WGS sequence"/>
</dbReference>
<keyword evidence="10" id="KW-1185">Reference proteome</keyword>
<feature type="domain" description="Response regulatory" evidence="8">
    <location>
        <begin position="6"/>
        <end position="120"/>
    </location>
</feature>
<dbReference type="PANTHER" id="PTHR44688:SF16">
    <property type="entry name" value="DNA-BINDING TRANSCRIPTIONAL ACTIVATOR DEVR_DOSR"/>
    <property type="match status" value="1"/>
</dbReference>
<dbReference type="STRING" id="1044.EH31_01455"/>
<dbReference type="PROSITE" id="PS00622">
    <property type="entry name" value="HTH_LUXR_1"/>
    <property type="match status" value="1"/>
</dbReference>
<dbReference type="InterPro" id="IPR001789">
    <property type="entry name" value="Sig_transdc_resp-reg_receiver"/>
</dbReference>
<sequence>MTVKYPIYLVDDDESVRRSVGFMLKTSGLTVRSFESGTAFLKEAGSLDPGCALLDIQMSEIDGLEVQAELRDRGIAFPVVVMTGHGDVEIAVKAMKGGAIDFIEKPFAKETLLDAIAEAFDQLERSGQKSKRRKEAELLVNALTPREHDVLVGLTKGYPNKTIGYDLDISPRTVEIHRANAMKKLDVYNLSDLLRIAFAAGIGEDRDTKTPAKRPDPQ</sequence>
<evidence type="ECO:0000259" key="7">
    <source>
        <dbReference type="PROSITE" id="PS50043"/>
    </source>
</evidence>
<keyword evidence="3" id="KW-0805">Transcription regulation</keyword>
<feature type="modified residue" description="4-aspartylphosphate" evidence="6">
    <location>
        <position position="55"/>
    </location>
</feature>
<name>A0A074N0C0_ERYLO</name>
<dbReference type="EMBL" id="JMIW01000001">
    <property type="protein sequence ID" value="KEO91357.1"/>
    <property type="molecule type" value="Genomic_DNA"/>
</dbReference>
<feature type="domain" description="HTH luxR-type" evidence="7">
    <location>
        <begin position="136"/>
        <end position="201"/>
    </location>
</feature>
<evidence type="ECO:0000313" key="10">
    <source>
        <dbReference type="Proteomes" id="UP000027647"/>
    </source>
</evidence>
<dbReference type="Gene3D" id="3.40.50.2300">
    <property type="match status" value="1"/>
</dbReference>
<dbReference type="GO" id="GO:0006355">
    <property type="term" value="P:regulation of DNA-templated transcription"/>
    <property type="evidence" value="ECO:0007669"/>
    <property type="project" value="InterPro"/>
</dbReference>
<keyword evidence="4" id="KW-0238">DNA-binding</keyword>
<keyword evidence="1 6" id="KW-0597">Phosphoprotein</keyword>
<evidence type="ECO:0000256" key="4">
    <source>
        <dbReference type="ARBA" id="ARBA00023125"/>
    </source>
</evidence>
<dbReference type="Pfam" id="PF00196">
    <property type="entry name" value="GerE"/>
    <property type="match status" value="1"/>
</dbReference>
<evidence type="ECO:0000256" key="2">
    <source>
        <dbReference type="ARBA" id="ARBA00023012"/>
    </source>
</evidence>
<dbReference type="GO" id="GO:0000160">
    <property type="term" value="P:phosphorelay signal transduction system"/>
    <property type="evidence" value="ECO:0007669"/>
    <property type="project" value="UniProtKB-KW"/>
</dbReference>